<dbReference type="Pfam" id="PF17109">
    <property type="entry name" value="Goodbye"/>
    <property type="match status" value="1"/>
</dbReference>
<dbReference type="AlphaFoldDB" id="A0A9P5MRM1"/>
<dbReference type="EMBL" id="WHVB01000015">
    <property type="protein sequence ID" value="KAF8476287.1"/>
    <property type="molecule type" value="Genomic_DNA"/>
</dbReference>
<keyword evidence="3" id="KW-1185">Reference proteome</keyword>
<evidence type="ECO:0000313" key="3">
    <source>
        <dbReference type="Proteomes" id="UP000759537"/>
    </source>
</evidence>
<proteinExistence type="predicted"/>
<organism evidence="2 3">
    <name type="scientific">Russula ochroleuca</name>
    <dbReference type="NCBI Taxonomy" id="152965"/>
    <lineage>
        <taxon>Eukaryota</taxon>
        <taxon>Fungi</taxon>
        <taxon>Dikarya</taxon>
        <taxon>Basidiomycota</taxon>
        <taxon>Agaricomycotina</taxon>
        <taxon>Agaricomycetes</taxon>
        <taxon>Russulales</taxon>
        <taxon>Russulaceae</taxon>
        <taxon>Russula</taxon>
    </lineage>
</organism>
<dbReference type="Gene3D" id="1.20.5.170">
    <property type="match status" value="1"/>
</dbReference>
<reference evidence="2" key="1">
    <citation type="submission" date="2019-10" db="EMBL/GenBank/DDBJ databases">
        <authorList>
            <consortium name="DOE Joint Genome Institute"/>
            <person name="Kuo A."/>
            <person name="Miyauchi S."/>
            <person name="Kiss E."/>
            <person name="Drula E."/>
            <person name="Kohler A."/>
            <person name="Sanchez-Garcia M."/>
            <person name="Andreopoulos B."/>
            <person name="Barry K.W."/>
            <person name="Bonito G."/>
            <person name="Buee M."/>
            <person name="Carver A."/>
            <person name="Chen C."/>
            <person name="Cichocki N."/>
            <person name="Clum A."/>
            <person name="Culley D."/>
            <person name="Crous P.W."/>
            <person name="Fauchery L."/>
            <person name="Girlanda M."/>
            <person name="Hayes R."/>
            <person name="Keri Z."/>
            <person name="LaButti K."/>
            <person name="Lipzen A."/>
            <person name="Lombard V."/>
            <person name="Magnuson J."/>
            <person name="Maillard F."/>
            <person name="Morin E."/>
            <person name="Murat C."/>
            <person name="Nolan M."/>
            <person name="Ohm R."/>
            <person name="Pangilinan J."/>
            <person name="Pereira M."/>
            <person name="Perotto S."/>
            <person name="Peter M."/>
            <person name="Riley R."/>
            <person name="Sitrit Y."/>
            <person name="Stielow B."/>
            <person name="Szollosi G."/>
            <person name="Zifcakova L."/>
            <person name="Stursova M."/>
            <person name="Spatafora J.W."/>
            <person name="Tedersoo L."/>
            <person name="Vaario L.-M."/>
            <person name="Yamada A."/>
            <person name="Yan M."/>
            <person name="Wang P."/>
            <person name="Xu J."/>
            <person name="Bruns T."/>
            <person name="Baldrian P."/>
            <person name="Vilgalys R."/>
            <person name="Henrissat B."/>
            <person name="Grigoriev I.V."/>
            <person name="Hibbett D."/>
            <person name="Nagy L.G."/>
            <person name="Martin F.M."/>
        </authorList>
    </citation>
    <scope>NUCLEOTIDE SEQUENCE</scope>
    <source>
        <strain evidence="2">Prilba</strain>
    </source>
</reference>
<protein>
    <recommendedName>
        <fullName evidence="1">Fungal STAND N-terminal Goodbye domain-containing protein</fullName>
    </recommendedName>
</protein>
<sequence length="276" mass="30636">MSHSHLAASSSSDFQLIINTALKAYEKRTKRDLLAHPLASQLQACDSLDAILTILQQQVQGLDRSRSDDRWTKWLDPTVNVLFAFSATLGAGVGLVLPPANVVFTGIGVLLSTVKDVRASQDTIIDIFERIEMFFRRLEIYTEVPPTAQMMDNIIRIMVEVLSILGIATKEIKQGRLKNFGKKLIGRTDMEDSLKRLDKLTQEEARMAVAQNLKATHAVDERLKGVANMAVAIDNRVAGVDDRVTGVDDRVARVDDRVARVGEKVASIDDKRQGQR</sequence>
<dbReference type="Proteomes" id="UP000759537">
    <property type="component" value="Unassembled WGS sequence"/>
</dbReference>
<comment type="caution">
    <text evidence="2">The sequence shown here is derived from an EMBL/GenBank/DDBJ whole genome shotgun (WGS) entry which is preliminary data.</text>
</comment>
<dbReference type="OrthoDB" id="7464126at2759"/>
<reference evidence="2" key="2">
    <citation type="journal article" date="2020" name="Nat. Commun.">
        <title>Large-scale genome sequencing of mycorrhizal fungi provides insights into the early evolution of symbiotic traits.</title>
        <authorList>
            <person name="Miyauchi S."/>
            <person name="Kiss E."/>
            <person name="Kuo A."/>
            <person name="Drula E."/>
            <person name="Kohler A."/>
            <person name="Sanchez-Garcia M."/>
            <person name="Morin E."/>
            <person name="Andreopoulos B."/>
            <person name="Barry K.W."/>
            <person name="Bonito G."/>
            <person name="Buee M."/>
            <person name="Carver A."/>
            <person name="Chen C."/>
            <person name="Cichocki N."/>
            <person name="Clum A."/>
            <person name="Culley D."/>
            <person name="Crous P.W."/>
            <person name="Fauchery L."/>
            <person name="Girlanda M."/>
            <person name="Hayes R.D."/>
            <person name="Keri Z."/>
            <person name="LaButti K."/>
            <person name="Lipzen A."/>
            <person name="Lombard V."/>
            <person name="Magnuson J."/>
            <person name="Maillard F."/>
            <person name="Murat C."/>
            <person name="Nolan M."/>
            <person name="Ohm R.A."/>
            <person name="Pangilinan J."/>
            <person name="Pereira M.F."/>
            <person name="Perotto S."/>
            <person name="Peter M."/>
            <person name="Pfister S."/>
            <person name="Riley R."/>
            <person name="Sitrit Y."/>
            <person name="Stielow J.B."/>
            <person name="Szollosi G."/>
            <person name="Zifcakova L."/>
            <person name="Stursova M."/>
            <person name="Spatafora J.W."/>
            <person name="Tedersoo L."/>
            <person name="Vaario L.M."/>
            <person name="Yamada A."/>
            <person name="Yan M."/>
            <person name="Wang P."/>
            <person name="Xu J."/>
            <person name="Bruns T."/>
            <person name="Baldrian P."/>
            <person name="Vilgalys R."/>
            <person name="Dunand C."/>
            <person name="Henrissat B."/>
            <person name="Grigoriev I.V."/>
            <person name="Hibbett D."/>
            <person name="Nagy L.G."/>
            <person name="Martin F.M."/>
        </authorList>
    </citation>
    <scope>NUCLEOTIDE SEQUENCE</scope>
    <source>
        <strain evidence="2">Prilba</strain>
    </source>
</reference>
<dbReference type="InterPro" id="IPR031350">
    <property type="entry name" value="Goodbye_dom"/>
</dbReference>
<evidence type="ECO:0000313" key="2">
    <source>
        <dbReference type="EMBL" id="KAF8476287.1"/>
    </source>
</evidence>
<accession>A0A9P5MRM1</accession>
<evidence type="ECO:0000259" key="1">
    <source>
        <dbReference type="Pfam" id="PF17109"/>
    </source>
</evidence>
<gene>
    <name evidence="2" type="ORF">DFH94DRAFT_846361</name>
</gene>
<name>A0A9P5MRM1_9AGAM</name>
<feature type="domain" description="Fungal STAND N-terminal Goodbye" evidence="1">
    <location>
        <begin position="19"/>
        <end position="141"/>
    </location>
</feature>